<keyword evidence="2" id="KW-1133">Transmembrane helix</keyword>
<dbReference type="RefSeq" id="WP_087434301.1">
    <property type="nucleotide sequence ID" value="NZ_JAMDLV010000028.1"/>
</dbReference>
<evidence type="ECO:0000256" key="2">
    <source>
        <dbReference type="SAM" id="Phobius"/>
    </source>
</evidence>
<feature type="transmembrane region" description="Helical" evidence="2">
    <location>
        <begin position="30"/>
        <end position="46"/>
    </location>
</feature>
<feature type="transmembrane region" description="Helical" evidence="2">
    <location>
        <begin position="6"/>
        <end position="23"/>
    </location>
</feature>
<name>A0ABT4DZH0_9BACL</name>
<comment type="caution">
    <text evidence="3">The sequence shown here is derived from an EMBL/GenBank/DDBJ whole genome shotgun (WGS) entry which is preliminary data.</text>
</comment>
<feature type="compositionally biased region" description="Basic and acidic residues" evidence="1">
    <location>
        <begin position="435"/>
        <end position="455"/>
    </location>
</feature>
<dbReference type="EMBL" id="JAMDLW010000047">
    <property type="protein sequence ID" value="MCY9522747.1"/>
    <property type="molecule type" value="Genomic_DNA"/>
</dbReference>
<protein>
    <submittedName>
        <fullName evidence="3">DUF58 domain-containing protein</fullName>
    </submittedName>
</protein>
<dbReference type="PROSITE" id="PS51257">
    <property type="entry name" value="PROKAR_LIPOPROTEIN"/>
    <property type="match status" value="1"/>
</dbReference>
<evidence type="ECO:0000256" key="1">
    <source>
        <dbReference type="SAM" id="MobiDB-lite"/>
    </source>
</evidence>
<evidence type="ECO:0000313" key="3">
    <source>
        <dbReference type="EMBL" id="MCY9522747.1"/>
    </source>
</evidence>
<dbReference type="Proteomes" id="UP001207626">
    <property type="component" value="Unassembled WGS sequence"/>
</dbReference>
<proteinExistence type="predicted"/>
<feature type="region of interest" description="Disordered" evidence="1">
    <location>
        <begin position="430"/>
        <end position="455"/>
    </location>
</feature>
<gene>
    <name evidence="3" type="ORF">M5X09_24320</name>
</gene>
<dbReference type="PANTHER" id="PTHR34351:SF2">
    <property type="entry name" value="DUF58 DOMAIN-CONTAINING PROTEIN"/>
    <property type="match status" value="1"/>
</dbReference>
<keyword evidence="2" id="KW-0812">Transmembrane</keyword>
<dbReference type="PANTHER" id="PTHR34351">
    <property type="entry name" value="SLR1927 PROTEIN-RELATED"/>
    <property type="match status" value="1"/>
</dbReference>
<evidence type="ECO:0000313" key="4">
    <source>
        <dbReference type="Proteomes" id="UP001207626"/>
    </source>
</evidence>
<keyword evidence="2" id="KW-0472">Membrane</keyword>
<keyword evidence="4" id="KW-1185">Reference proteome</keyword>
<sequence length="455" mass="49178">MKIALRYAFTALGCGLFACLGLYRESAAECFLAILLALMLLYGLWIRRTGAKLRSVQVAHKPAGEWSSGQEAMSFKITLASKRRLPAIWLMATDVWTRTGGDGGAWVCRRLLFPRGRRTVAYTSSFEGAPRGVYQLARTELTIGDWFGWFGQKVPLAAEEADAPVCVIPPPAAASSLIDTAGAAGAAPWDMEPNAANGSEAGDDAVRVMRHSTAGTPGVELQPYRAGASQRAIDWRTYAKRRILAVRPLESATAACLDLVIDDTVWRTGSDNNDHCAAGPAERIGSDAMIRTAAEMEAVLSVAATAVREAMEQDVPVRLIWLSDGAAIEGAWNAVIALAAERPGARGELPWQLEQGPPQQNRLTSGRMTAVSFSRDGAAVKRMLAYAGAREIDRWLIGEEHPGAVRTGRPDRMNSAVNFNDRPYRAKFDITGAERAGRKRGEKDAHAEHAATFEG</sequence>
<organism evidence="3 4">
    <name type="scientific">Paenibacillus apiarius</name>
    <dbReference type="NCBI Taxonomy" id="46240"/>
    <lineage>
        <taxon>Bacteria</taxon>
        <taxon>Bacillati</taxon>
        <taxon>Bacillota</taxon>
        <taxon>Bacilli</taxon>
        <taxon>Bacillales</taxon>
        <taxon>Paenibacillaceae</taxon>
        <taxon>Paenibacillus</taxon>
    </lineage>
</organism>
<reference evidence="3 4" key="1">
    <citation type="submission" date="2022-05" db="EMBL/GenBank/DDBJ databases">
        <title>Genome Sequencing of Bee-Associated Microbes.</title>
        <authorList>
            <person name="Dunlap C."/>
        </authorList>
    </citation>
    <scope>NUCLEOTIDE SEQUENCE [LARGE SCALE GENOMIC DNA]</scope>
    <source>
        <strain evidence="3 4">NRRL NRS-1438</strain>
    </source>
</reference>
<accession>A0ABT4DZH0</accession>